<dbReference type="PANTHER" id="PTHR11280:SF5">
    <property type="entry name" value="GLUCOSAMINE-6-PHOSPHATE ISOMERASE"/>
    <property type="match status" value="1"/>
</dbReference>
<dbReference type="GO" id="GO:0005737">
    <property type="term" value="C:cytoplasm"/>
    <property type="evidence" value="ECO:0007669"/>
    <property type="project" value="TreeGrafter"/>
</dbReference>
<comment type="function">
    <text evidence="4">Catalyzes the reversible isomerization-deamination of glucosamine 6-phosphate (GlcN6P) to form fructose 6-phosphate (Fru6P) and ammonium ion.</text>
</comment>
<evidence type="ECO:0000259" key="5">
    <source>
        <dbReference type="Pfam" id="PF01182"/>
    </source>
</evidence>
<keyword evidence="3 4" id="KW-0119">Carbohydrate metabolism</keyword>
<comment type="similarity">
    <text evidence="4">Belongs to the glucosamine/galactosamine-6-phosphate isomerase family. NagB subfamily.</text>
</comment>
<dbReference type="InterPro" id="IPR004547">
    <property type="entry name" value="Glucosamine6P_isomerase"/>
</dbReference>
<dbReference type="GO" id="GO:0019262">
    <property type="term" value="P:N-acetylneuraminate catabolic process"/>
    <property type="evidence" value="ECO:0007669"/>
    <property type="project" value="UniProtKB-UniRule"/>
</dbReference>
<feature type="active site" description="Proton acceptor; for enolization step" evidence="4">
    <location>
        <position position="63"/>
    </location>
</feature>
<evidence type="ECO:0000256" key="3">
    <source>
        <dbReference type="ARBA" id="ARBA00023277"/>
    </source>
</evidence>
<feature type="domain" description="Glucosamine/galactosamine-6-phosphate isomerase" evidence="5">
    <location>
        <begin position="11"/>
        <end position="219"/>
    </location>
</feature>
<dbReference type="GO" id="GO:0042802">
    <property type="term" value="F:identical protein binding"/>
    <property type="evidence" value="ECO:0007669"/>
    <property type="project" value="TreeGrafter"/>
</dbReference>
<dbReference type="SUPFAM" id="SSF100950">
    <property type="entry name" value="NagB/RpiA/CoA transferase-like"/>
    <property type="match status" value="1"/>
</dbReference>
<dbReference type="PANTHER" id="PTHR11280">
    <property type="entry name" value="GLUCOSAMINE-6-PHOSPHATE ISOMERASE"/>
    <property type="match status" value="1"/>
</dbReference>
<feature type="active site" description="For ring-opening step" evidence="4">
    <location>
        <position position="129"/>
    </location>
</feature>
<dbReference type="GO" id="GO:0005975">
    <property type="term" value="P:carbohydrate metabolic process"/>
    <property type="evidence" value="ECO:0007669"/>
    <property type="project" value="InterPro"/>
</dbReference>
<comment type="catalytic activity">
    <reaction evidence="1 4">
        <text>alpha-D-glucosamine 6-phosphate + H2O = beta-D-fructose 6-phosphate + NH4(+)</text>
        <dbReference type="Rhea" id="RHEA:12172"/>
        <dbReference type="ChEBI" id="CHEBI:15377"/>
        <dbReference type="ChEBI" id="CHEBI:28938"/>
        <dbReference type="ChEBI" id="CHEBI:57634"/>
        <dbReference type="ChEBI" id="CHEBI:75989"/>
        <dbReference type="EC" id="3.5.99.6"/>
    </reaction>
</comment>
<dbReference type="Pfam" id="PF01182">
    <property type="entry name" value="Glucosamine_iso"/>
    <property type="match status" value="1"/>
</dbReference>
<dbReference type="Proteomes" id="UP000682134">
    <property type="component" value="Unassembled WGS sequence"/>
</dbReference>
<dbReference type="InterPro" id="IPR006148">
    <property type="entry name" value="Glc/Gal-6P_isomerase"/>
</dbReference>
<dbReference type="RefSeq" id="WP_209403503.1">
    <property type="nucleotide sequence ID" value="NZ_JAGIYQ010000003.1"/>
</dbReference>
<comment type="caution">
    <text evidence="6">The sequence shown here is derived from an EMBL/GenBank/DDBJ whole genome shotgun (WGS) entry which is preliminary data.</text>
</comment>
<name>A0A940NPV3_9BACI</name>
<comment type="caution">
    <text evidence="4">Lacks conserved residue(s) required for the propagation of feature annotation.</text>
</comment>
<sequence length="240" mass="26503">MKVIEVKNAEELSMVAYEKIVDKINSKEEVTLGLATGGSPLGIYELFRINKPNTAHVTTVNLDEYVGLNENDQTSYHSYMKKQLFNHLSFKANYLPNGNTTNLNEACKAYEEIIRKNPVDLQLLGLGENGHIGFNEPGTSFTSSTHIVELTKSTRNANKIYFENEKDVPTYAVTMGIGSILKAKEIVIIAYGLKKAAAVKEMLIGQVSDGCPATALQNHPNVTVVVDEEAYTLCKKMVLQ</sequence>
<dbReference type="EMBL" id="JAGIYQ010000003">
    <property type="protein sequence ID" value="MBP0724706.1"/>
    <property type="molecule type" value="Genomic_DNA"/>
</dbReference>
<dbReference type="GO" id="GO:0006046">
    <property type="term" value="P:N-acetylglucosamine catabolic process"/>
    <property type="evidence" value="ECO:0007669"/>
    <property type="project" value="UniProtKB-UniRule"/>
</dbReference>
<dbReference type="PROSITE" id="PS01161">
    <property type="entry name" value="GLC_GALNAC_ISOMERASE"/>
    <property type="match status" value="1"/>
</dbReference>
<evidence type="ECO:0000313" key="7">
    <source>
        <dbReference type="Proteomes" id="UP000682134"/>
    </source>
</evidence>
<accession>A0A940NPV3</accession>
<protein>
    <recommendedName>
        <fullName evidence="4">Glucosamine-6-phosphate deaminase</fullName>
        <ecNumber evidence="4">3.5.99.6</ecNumber>
    </recommendedName>
    <alternativeName>
        <fullName evidence="4">GlcN6P deaminase</fullName>
        <shortName evidence="4">GNPDA</shortName>
    </alternativeName>
    <alternativeName>
        <fullName evidence="4">Glucosamine-6-phosphate isomerase</fullName>
    </alternativeName>
</protein>
<evidence type="ECO:0000313" key="6">
    <source>
        <dbReference type="EMBL" id="MBP0724706.1"/>
    </source>
</evidence>
<feature type="active site" description="For ring-opening step" evidence="4">
    <location>
        <position position="136"/>
    </location>
</feature>
<organism evidence="6 7">
    <name type="scientific">Gottfriedia endophytica</name>
    <dbReference type="NCBI Taxonomy" id="2820819"/>
    <lineage>
        <taxon>Bacteria</taxon>
        <taxon>Bacillati</taxon>
        <taxon>Bacillota</taxon>
        <taxon>Bacilli</taxon>
        <taxon>Bacillales</taxon>
        <taxon>Bacillaceae</taxon>
        <taxon>Gottfriedia</taxon>
    </lineage>
</organism>
<keyword evidence="2 4" id="KW-0378">Hydrolase</keyword>
<reference evidence="6" key="1">
    <citation type="submission" date="2021-04" db="EMBL/GenBank/DDBJ databases">
        <title>Genome seq and assembly of Bacillus sp.</title>
        <authorList>
            <person name="Chhetri G."/>
        </authorList>
    </citation>
    <scope>NUCLEOTIDE SEQUENCE</scope>
    <source>
        <strain evidence="6">RG28</strain>
    </source>
</reference>
<dbReference type="GO" id="GO:0004342">
    <property type="term" value="F:glucosamine-6-phosphate deaminase activity"/>
    <property type="evidence" value="ECO:0007669"/>
    <property type="project" value="UniProtKB-UniRule"/>
</dbReference>
<evidence type="ECO:0000256" key="4">
    <source>
        <dbReference type="HAMAP-Rule" id="MF_01241"/>
    </source>
</evidence>
<keyword evidence="7" id="KW-1185">Reference proteome</keyword>
<evidence type="ECO:0000256" key="1">
    <source>
        <dbReference type="ARBA" id="ARBA00000644"/>
    </source>
</evidence>
<dbReference type="EC" id="3.5.99.6" evidence="4"/>
<dbReference type="CDD" id="cd01399">
    <property type="entry name" value="GlcN6P_deaminase"/>
    <property type="match status" value="1"/>
</dbReference>
<gene>
    <name evidence="4 6" type="primary">nagB</name>
    <name evidence="6" type="ORF">J5Y03_05825</name>
</gene>
<dbReference type="HAMAP" id="MF_01241">
    <property type="entry name" value="GlcN6P_deamin"/>
    <property type="match status" value="1"/>
</dbReference>
<dbReference type="InterPro" id="IPR037171">
    <property type="entry name" value="NagB/RpiA_transferase-like"/>
</dbReference>
<dbReference type="NCBIfam" id="TIGR00502">
    <property type="entry name" value="nagB"/>
    <property type="match status" value="1"/>
</dbReference>
<dbReference type="FunFam" id="3.40.50.1360:FF:000003">
    <property type="entry name" value="Glucosamine-6-phosphate deaminase"/>
    <property type="match status" value="1"/>
</dbReference>
<dbReference type="Gene3D" id="3.40.50.1360">
    <property type="match status" value="1"/>
</dbReference>
<comment type="pathway">
    <text evidence="4">Amino-sugar metabolism; N-acetylneuraminate degradation; D-fructose 6-phosphate from N-acetylneuraminate: step 5/5.</text>
</comment>
<dbReference type="AlphaFoldDB" id="A0A940NPV3"/>
<feature type="active site" description="Proton acceptor; for ring-opening step" evidence="4">
    <location>
        <position position="131"/>
    </location>
</feature>
<evidence type="ECO:0000256" key="2">
    <source>
        <dbReference type="ARBA" id="ARBA00022801"/>
    </source>
</evidence>
<dbReference type="GO" id="GO:0006043">
    <property type="term" value="P:glucosamine catabolic process"/>
    <property type="evidence" value="ECO:0007669"/>
    <property type="project" value="TreeGrafter"/>
</dbReference>
<dbReference type="InterPro" id="IPR018321">
    <property type="entry name" value="Glucosamine6P_isomerase_CS"/>
</dbReference>
<proteinExistence type="inferred from homology"/>